<accession>A0ABV8TMR2</accession>
<feature type="compositionally biased region" description="Basic and acidic residues" evidence="1">
    <location>
        <begin position="179"/>
        <end position="190"/>
    </location>
</feature>
<evidence type="ECO:0000256" key="1">
    <source>
        <dbReference type="SAM" id="MobiDB-lite"/>
    </source>
</evidence>
<dbReference type="InterPro" id="IPR025711">
    <property type="entry name" value="PepSY"/>
</dbReference>
<comment type="caution">
    <text evidence="4">The sequence shown here is derived from an EMBL/GenBank/DDBJ whole genome shotgun (WGS) entry which is preliminary data.</text>
</comment>
<dbReference type="Gene3D" id="3.10.450.40">
    <property type="match status" value="1"/>
</dbReference>
<dbReference type="Pfam" id="PF03413">
    <property type="entry name" value="PepSY"/>
    <property type="match status" value="1"/>
</dbReference>
<feature type="domain" description="PepSY" evidence="3">
    <location>
        <begin position="195"/>
        <end position="250"/>
    </location>
</feature>
<reference evidence="5" key="1">
    <citation type="journal article" date="2019" name="Int. J. Syst. Evol. Microbiol.">
        <title>The Global Catalogue of Microorganisms (GCM) 10K type strain sequencing project: providing services to taxonomists for standard genome sequencing and annotation.</title>
        <authorList>
            <consortium name="The Broad Institute Genomics Platform"/>
            <consortium name="The Broad Institute Genome Sequencing Center for Infectious Disease"/>
            <person name="Wu L."/>
            <person name="Ma J."/>
        </authorList>
    </citation>
    <scope>NUCLEOTIDE SEQUENCE [LARGE SCALE GENOMIC DNA]</scope>
    <source>
        <strain evidence="5">PCU 347</strain>
    </source>
</reference>
<name>A0ABV8TMR2_9ACTN</name>
<feature type="compositionally biased region" description="Basic and acidic residues" evidence="1">
    <location>
        <begin position="65"/>
        <end position="79"/>
    </location>
</feature>
<dbReference type="EMBL" id="JBHSDP010000027">
    <property type="protein sequence ID" value="MFC4331866.1"/>
    <property type="molecule type" value="Genomic_DNA"/>
</dbReference>
<feature type="region of interest" description="Disordered" evidence="1">
    <location>
        <begin position="104"/>
        <end position="145"/>
    </location>
</feature>
<proteinExistence type="predicted"/>
<feature type="chain" id="PRO_5045770407" evidence="2">
    <location>
        <begin position="28"/>
        <end position="257"/>
    </location>
</feature>
<feature type="compositionally biased region" description="Low complexity" evidence="1">
    <location>
        <begin position="37"/>
        <end position="60"/>
    </location>
</feature>
<keyword evidence="5" id="KW-1185">Reference proteome</keyword>
<keyword evidence="2" id="KW-0732">Signal</keyword>
<gene>
    <name evidence="4" type="ORF">ACFPC0_29665</name>
</gene>
<feature type="region of interest" description="Disordered" evidence="1">
    <location>
        <begin position="37"/>
        <end position="82"/>
    </location>
</feature>
<protein>
    <submittedName>
        <fullName evidence="4">PepSY domain-containing protein</fullName>
    </submittedName>
</protein>
<dbReference type="Proteomes" id="UP001595824">
    <property type="component" value="Unassembled WGS sequence"/>
</dbReference>
<evidence type="ECO:0000313" key="4">
    <source>
        <dbReference type="EMBL" id="MFC4331866.1"/>
    </source>
</evidence>
<organism evidence="4 5">
    <name type="scientific">Streptomyces andamanensis</name>
    <dbReference type="NCBI Taxonomy" id="1565035"/>
    <lineage>
        <taxon>Bacteria</taxon>
        <taxon>Bacillati</taxon>
        <taxon>Actinomycetota</taxon>
        <taxon>Actinomycetes</taxon>
        <taxon>Kitasatosporales</taxon>
        <taxon>Streptomycetaceae</taxon>
        <taxon>Streptomyces</taxon>
    </lineage>
</organism>
<sequence length="257" mass="26229">MTTALRIPPLRTIVAICALGGSALLMTACSTTTGSQAEAAEAAPTTASPTDTASPSPTASLTKDQMQRRDLVSKTKVSWDKAAGTAVKEVSGGKLMGIELKAASQENSASPGTASPGTASPGTASPGTASPSSPAPAPSPGSPEWQAKVAAADGTVHMVDVDAADGKVFRNQAQPGQSADDRRKVADRLRKATQSPAQAVKAATDKKKGTVTGAMLDESDGKLVWAVDVVDTKDWKKTTYDVDAASGKIAREHTDQD</sequence>
<feature type="compositionally biased region" description="Low complexity" evidence="1">
    <location>
        <begin position="108"/>
        <end position="132"/>
    </location>
</feature>
<dbReference type="PROSITE" id="PS51257">
    <property type="entry name" value="PROKAR_LIPOPROTEIN"/>
    <property type="match status" value="1"/>
</dbReference>
<feature type="region of interest" description="Disordered" evidence="1">
    <location>
        <begin position="171"/>
        <end position="206"/>
    </location>
</feature>
<feature type="signal peptide" evidence="2">
    <location>
        <begin position="1"/>
        <end position="27"/>
    </location>
</feature>
<evidence type="ECO:0000313" key="5">
    <source>
        <dbReference type="Proteomes" id="UP001595824"/>
    </source>
</evidence>
<evidence type="ECO:0000259" key="3">
    <source>
        <dbReference type="Pfam" id="PF03413"/>
    </source>
</evidence>
<evidence type="ECO:0000256" key="2">
    <source>
        <dbReference type="SAM" id="SignalP"/>
    </source>
</evidence>
<dbReference type="RefSeq" id="WP_381743328.1">
    <property type="nucleotide sequence ID" value="NZ_JBHSDP010000027.1"/>
</dbReference>